<feature type="modified residue" description="Phosphohistidine" evidence="2">
    <location>
        <position position="110"/>
    </location>
</feature>
<evidence type="ECO:0000313" key="4">
    <source>
        <dbReference type="EMBL" id="QJQ05809.1"/>
    </source>
</evidence>
<sequence length="169" mass="18946">MATSNAVWMRVWISAKPIQTQVLHDLLLSYASQLTQNDSTPRPSVSPKRRATDLSDAAPDFDYEAALLRGDRDVLLIISPLFLAGCEKQVQEIADAIAQRDQTLLHRSAHTMKGLVSNFMATPIENLAKELELKARNGNFERVEIIFSEMKVQLELMNAALRKFVASIH</sequence>
<accession>A0A6M4A6U6</accession>
<feature type="domain" description="HPt" evidence="3">
    <location>
        <begin position="71"/>
        <end position="169"/>
    </location>
</feature>
<organism evidence="4 5">
    <name type="scientific">Undibacterium piscinae</name>
    <dbReference type="NCBI Taxonomy" id="2495591"/>
    <lineage>
        <taxon>Bacteria</taxon>
        <taxon>Pseudomonadati</taxon>
        <taxon>Pseudomonadota</taxon>
        <taxon>Betaproteobacteria</taxon>
        <taxon>Burkholderiales</taxon>
        <taxon>Oxalobacteraceae</taxon>
        <taxon>Undibacterium</taxon>
    </lineage>
</organism>
<dbReference type="Proteomes" id="UP000274350">
    <property type="component" value="Chromosome"/>
</dbReference>
<evidence type="ECO:0000256" key="1">
    <source>
        <dbReference type="ARBA" id="ARBA00023012"/>
    </source>
</evidence>
<evidence type="ECO:0000259" key="3">
    <source>
        <dbReference type="PROSITE" id="PS50894"/>
    </source>
</evidence>
<proteinExistence type="predicted"/>
<dbReference type="Pfam" id="PF01627">
    <property type="entry name" value="Hpt"/>
    <property type="match status" value="1"/>
</dbReference>
<protein>
    <submittedName>
        <fullName evidence="4">Hpt domain-containing protein</fullName>
    </submittedName>
</protein>
<dbReference type="AlphaFoldDB" id="A0A6M4A6U6"/>
<dbReference type="InterPro" id="IPR008207">
    <property type="entry name" value="Sig_transdc_His_kin_Hpt_dom"/>
</dbReference>
<keyword evidence="2" id="KW-0597">Phosphoprotein</keyword>
<dbReference type="SUPFAM" id="SSF47226">
    <property type="entry name" value="Histidine-containing phosphotransfer domain, HPT domain"/>
    <property type="match status" value="1"/>
</dbReference>
<dbReference type="KEGG" id="upi:EJG51_008055"/>
<name>A0A6M4A6U6_9BURK</name>
<gene>
    <name evidence="4" type="ORF">EJG51_008055</name>
</gene>
<keyword evidence="1" id="KW-0902">Two-component regulatory system</keyword>
<dbReference type="InterPro" id="IPR036641">
    <property type="entry name" value="HPT_dom_sf"/>
</dbReference>
<evidence type="ECO:0000313" key="5">
    <source>
        <dbReference type="Proteomes" id="UP000274350"/>
    </source>
</evidence>
<dbReference type="GO" id="GO:0000160">
    <property type="term" value="P:phosphorelay signal transduction system"/>
    <property type="evidence" value="ECO:0007669"/>
    <property type="project" value="UniProtKB-KW"/>
</dbReference>
<reference evidence="4 5" key="1">
    <citation type="journal article" date="2019" name="Int. J. Syst. Evol. Microbiol.">
        <title>Undibacterium piscinae sp. nov., isolated from Korean shiner intestine.</title>
        <authorList>
            <person name="Lee S.Y."/>
            <person name="Kang W."/>
            <person name="Kim P.S."/>
            <person name="Kim H.S."/>
            <person name="Sung H."/>
            <person name="Shin N.R."/>
            <person name="Whon T.W."/>
            <person name="Yun J.H."/>
            <person name="Lee J.Y."/>
            <person name="Lee J.Y."/>
            <person name="Jung M.J."/>
            <person name="Jeong Y.S."/>
            <person name="Tak E.J."/>
            <person name="Han J.E."/>
            <person name="Hyun D.W."/>
            <person name="Kang M.S."/>
            <person name="Lee K.E."/>
            <person name="Lee B.H."/>
            <person name="Bae J.W."/>
        </authorList>
    </citation>
    <scope>NUCLEOTIDE SEQUENCE [LARGE SCALE GENOMIC DNA]</scope>
    <source>
        <strain evidence="4 5">S11R28</strain>
    </source>
</reference>
<keyword evidence="5" id="KW-1185">Reference proteome</keyword>
<dbReference type="EMBL" id="CP051152">
    <property type="protein sequence ID" value="QJQ05809.1"/>
    <property type="molecule type" value="Genomic_DNA"/>
</dbReference>
<dbReference type="Gene3D" id="1.20.120.160">
    <property type="entry name" value="HPT domain"/>
    <property type="match status" value="1"/>
</dbReference>
<evidence type="ECO:0000256" key="2">
    <source>
        <dbReference type="PROSITE-ProRule" id="PRU00110"/>
    </source>
</evidence>
<dbReference type="GO" id="GO:0004672">
    <property type="term" value="F:protein kinase activity"/>
    <property type="evidence" value="ECO:0007669"/>
    <property type="project" value="UniProtKB-ARBA"/>
</dbReference>
<dbReference type="PROSITE" id="PS50894">
    <property type="entry name" value="HPT"/>
    <property type="match status" value="1"/>
</dbReference>